<evidence type="ECO:0008006" key="3">
    <source>
        <dbReference type="Google" id="ProtNLM"/>
    </source>
</evidence>
<name>A0A0G4FJG2_9ALVE</name>
<gene>
    <name evidence="2" type="ORF">Cvel_3415</name>
</gene>
<evidence type="ECO:0000256" key="1">
    <source>
        <dbReference type="SAM" id="MobiDB-lite"/>
    </source>
</evidence>
<protein>
    <recommendedName>
        <fullName evidence="3">Reverse transcriptase domain-containing protein</fullName>
    </recommendedName>
</protein>
<dbReference type="PANTHER" id="PTHR24559:SF444">
    <property type="entry name" value="REVERSE TRANSCRIPTASE DOMAIN-CONTAINING PROTEIN"/>
    <property type="match status" value="1"/>
</dbReference>
<dbReference type="AlphaFoldDB" id="A0A0G4FJG2"/>
<feature type="region of interest" description="Disordered" evidence="1">
    <location>
        <begin position="313"/>
        <end position="334"/>
    </location>
</feature>
<dbReference type="VEuPathDB" id="CryptoDB:Cvel_3415"/>
<proteinExistence type="predicted"/>
<dbReference type="PhylomeDB" id="A0A0G4FJG2"/>
<dbReference type="EMBL" id="CDMZ01000418">
    <property type="protein sequence ID" value="CEM13881.1"/>
    <property type="molecule type" value="Genomic_DNA"/>
</dbReference>
<dbReference type="InterPro" id="IPR053134">
    <property type="entry name" value="RNA-dir_DNA_polymerase"/>
</dbReference>
<dbReference type="SUPFAM" id="SSF56672">
    <property type="entry name" value="DNA/RNA polymerases"/>
    <property type="match status" value="1"/>
</dbReference>
<dbReference type="PANTHER" id="PTHR24559">
    <property type="entry name" value="TRANSPOSON TY3-I GAG-POL POLYPROTEIN"/>
    <property type="match status" value="1"/>
</dbReference>
<dbReference type="InterPro" id="IPR043502">
    <property type="entry name" value="DNA/RNA_pol_sf"/>
</dbReference>
<evidence type="ECO:0000313" key="2">
    <source>
        <dbReference type="EMBL" id="CEM13881.1"/>
    </source>
</evidence>
<dbReference type="Gene3D" id="3.10.10.10">
    <property type="entry name" value="HIV Type 1 Reverse Transcriptase, subunit A, domain 1"/>
    <property type="match status" value="1"/>
</dbReference>
<accession>A0A0G4FJG2</accession>
<sequence>MPSTAIGRLLKSHTASRLAEMQAQDGEVGTGDEEECQEACTEAEEVTTVSTIVTSGIDRMGMLHRLGNECQHATTAGRHHTSLRTVQNCGTRETNGVEGHSRGSPYHPTSVASSSLCVFLYSPVVPATLALSAAGGSGLKVLGETTISLSHPNNPEKKFPHILLVTANTGYDLVLEQDFLKLKDPVMQYHYKEDRLVVADLPVFHCWYDDGRKPMRVAPLRCTKVTKRSRALLRVDVDGVGEEETVILRQNFPRAHPGLAVPDQIVTVRASVAIIEVLNVSQQDLRLGAESLLTFTKPASRVASVTAITANVMTSTPPQNPPPSPSLPKVDLSHIPPEVRGKYKSLLREHSDLWSRFRFDIGELRLNGQPYEVRIPTGDAPPIRWNQDRVSYHQRDHVKKEIEAMEEGGVIRKSSSPWAASVVLVKKPDGTTRFCLNFRKLNQATKRDLFPLPRI</sequence>
<organism evidence="2">
    <name type="scientific">Chromera velia CCMP2878</name>
    <dbReference type="NCBI Taxonomy" id="1169474"/>
    <lineage>
        <taxon>Eukaryota</taxon>
        <taxon>Sar</taxon>
        <taxon>Alveolata</taxon>
        <taxon>Colpodellida</taxon>
        <taxon>Chromeraceae</taxon>
        <taxon>Chromera</taxon>
    </lineage>
</organism>
<reference evidence="2" key="1">
    <citation type="submission" date="2014-11" db="EMBL/GenBank/DDBJ databases">
        <authorList>
            <person name="Otto D Thomas"/>
            <person name="Naeem Raeece"/>
        </authorList>
    </citation>
    <scope>NUCLEOTIDE SEQUENCE</scope>
</reference>